<keyword evidence="2" id="KW-0229">DNA integration</keyword>
<dbReference type="Proteomes" id="UP000501253">
    <property type="component" value="Chromosome"/>
</dbReference>
<reference evidence="8 9" key="1">
    <citation type="submission" date="2019-08" db="EMBL/GenBank/DDBJ databases">
        <title>Complete genome sequence of Thermosulfurimonas marina SU872T, an anaerobic thermophilic chemolithoautotrophic bacterium isolated from a shallow marine hydrothermal vent.</title>
        <authorList>
            <person name="Allioux M."/>
            <person name="Jebbar M."/>
            <person name="Slobodkina G."/>
            <person name="Slobodkin A."/>
            <person name="Moalic Y."/>
            <person name="Frolova A."/>
            <person name="Shao Z."/>
            <person name="Alain K."/>
        </authorList>
    </citation>
    <scope>NUCLEOTIDE SEQUENCE [LARGE SCALE GENOMIC DNA]</scope>
    <source>
        <strain evidence="8 9">SU872</strain>
    </source>
</reference>
<dbReference type="GO" id="GO:0006310">
    <property type="term" value="P:DNA recombination"/>
    <property type="evidence" value="ECO:0007669"/>
    <property type="project" value="UniProtKB-KW"/>
</dbReference>
<sequence>MAKPKKYETFKKFPGVRAYLSETRKTPDGKPDKCFYIRYKALNGKLIEEKIGWASEGITAAYAAQIRAERLRTIRLGEEPIPIHKKRKEAITFAQFMRERYLPWAKENKAWESYRREEELFRRYLEVILGDKALKDISPFDLEKVKSHMRKEGLAERTIEYALAVVRMAFNRAKEWELFQGDNPASKVKPPRKDNRRLRFLTPDEARVLLEAIKARSQQLYEICLLSLHTGMRAGEIFNLTWGDVDLARGLIYVRDPKNKTTRVAYMTEEVKRTFMAKVPGDPSELVFKDRKGQKIKKVSRVFWEVVQKLGFNEGVADPRMRVCFHTLRHTFGSWLVMAGVPIYTVKELMGHKTLAMTERYAHLAAEARREAVKEIEKVARQVTGGKVISLTERLGG</sequence>
<dbReference type="InterPro" id="IPR050090">
    <property type="entry name" value="Tyrosine_recombinase_XerCD"/>
</dbReference>
<dbReference type="InterPro" id="IPR010998">
    <property type="entry name" value="Integrase_recombinase_N"/>
</dbReference>
<dbReference type="RefSeq" id="WP_168719398.1">
    <property type="nucleotide sequence ID" value="NZ_CP042909.1"/>
</dbReference>
<dbReference type="EMBL" id="CP042909">
    <property type="protein sequence ID" value="QJA06043.1"/>
    <property type="molecule type" value="Genomic_DNA"/>
</dbReference>
<evidence type="ECO:0000256" key="1">
    <source>
        <dbReference type="ARBA" id="ARBA00008857"/>
    </source>
</evidence>
<evidence type="ECO:0000313" key="9">
    <source>
        <dbReference type="Proteomes" id="UP000501253"/>
    </source>
</evidence>
<dbReference type="PROSITE" id="PS51900">
    <property type="entry name" value="CB"/>
    <property type="match status" value="1"/>
</dbReference>
<dbReference type="PANTHER" id="PTHR30349">
    <property type="entry name" value="PHAGE INTEGRASE-RELATED"/>
    <property type="match status" value="1"/>
</dbReference>
<dbReference type="InterPro" id="IPR011010">
    <property type="entry name" value="DNA_brk_join_enz"/>
</dbReference>
<dbReference type="KEGG" id="tmai:FVE67_04190"/>
<accession>A0A6H1WS72</accession>
<evidence type="ECO:0000256" key="4">
    <source>
        <dbReference type="ARBA" id="ARBA00023172"/>
    </source>
</evidence>
<evidence type="ECO:0000256" key="2">
    <source>
        <dbReference type="ARBA" id="ARBA00022908"/>
    </source>
</evidence>
<dbReference type="CDD" id="cd00796">
    <property type="entry name" value="INT_Rci_Hp1_C"/>
    <property type="match status" value="1"/>
</dbReference>
<evidence type="ECO:0000259" key="7">
    <source>
        <dbReference type="PROSITE" id="PS51900"/>
    </source>
</evidence>
<proteinExistence type="inferred from homology"/>
<dbReference type="GO" id="GO:0015074">
    <property type="term" value="P:DNA integration"/>
    <property type="evidence" value="ECO:0007669"/>
    <property type="project" value="UniProtKB-KW"/>
</dbReference>
<feature type="domain" description="Core-binding (CB)" evidence="7">
    <location>
        <begin position="92"/>
        <end position="174"/>
    </location>
</feature>
<keyword evidence="4" id="KW-0233">DNA recombination</keyword>
<dbReference type="PROSITE" id="PS51898">
    <property type="entry name" value="TYR_RECOMBINASE"/>
    <property type="match status" value="1"/>
</dbReference>
<evidence type="ECO:0000256" key="5">
    <source>
        <dbReference type="PROSITE-ProRule" id="PRU01248"/>
    </source>
</evidence>
<name>A0A6H1WS72_9BACT</name>
<dbReference type="AlphaFoldDB" id="A0A6H1WS72"/>
<evidence type="ECO:0000313" key="8">
    <source>
        <dbReference type="EMBL" id="QJA06043.1"/>
    </source>
</evidence>
<dbReference type="InterPro" id="IPR013762">
    <property type="entry name" value="Integrase-like_cat_sf"/>
</dbReference>
<dbReference type="Gene3D" id="1.10.443.10">
    <property type="entry name" value="Intergrase catalytic core"/>
    <property type="match status" value="1"/>
</dbReference>
<dbReference type="Gene3D" id="1.10.150.130">
    <property type="match status" value="1"/>
</dbReference>
<keyword evidence="3 5" id="KW-0238">DNA-binding</keyword>
<evidence type="ECO:0000259" key="6">
    <source>
        <dbReference type="PROSITE" id="PS51898"/>
    </source>
</evidence>
<dbReference type="InterPro" id="IPR044068">
    <property type="entry name" value="CB"/>
</dbReference>
<evidence type="ECO:0000256" key="3">
    <source>
        <dbReference type="ARBA" id="ARBA00023125"/>
    </source>
</evidence>
<organism evidence="8 9">
    <name type="scientific">Thermosulfurimonas marina</name>
    <dbReference type="NCBI Taxonomy" id="2047767"/>
    <lineage>
        <taxon>Bacteria</taxon>
        <taxon>Pseudomonadati</taxon>
        <taxon>Thermodesulfobacteriota</taxon>
        <taxon>Thermodesulfobacteria</taxon>
        <taxon>Thermodesulfobacteriales</taxon>
        <taxon>Thermodesulfobacteriaceae</taxon>
        <taxon>Thermosulfurimonas</taxon>
    </lineage>
</organism>
<dbReference type="SUPFAM" id="SSF56349">
    <property type="entry name" value="DNA breaking-rejoining enzymes"/>
    <property type="match status" value="1"/>
</dbReference>
<gene>
    <name evidence="8" type="ORF">FVE67_04190</name>
</gene>
<dbReference type="GO" id="GO:0003677">
    <property type="term" value="F:DNA binding"/>
    <property type="evidence" value="ECO:0007669"/>
    <property type="project" value="UniProtKB-UniRule"/>
</dbReference>
<dbReference type="Pfam" id="PF00589">
    <property type="entry name" value="Phage_integrase"/>
    <property type="match status" value="1"/>
</dbReference>
<comment type="similarity">
    <text evidence="1">Belongs to the 'phage' integrase family.</text>
</comment>
<dbReference type="PANTHER" id="PTHR30349:SF64">
    <property type="entry name" value="PROPHAGE INTEGRASE INTD-RELATED"/>
    <property type="match status" value="1"/>
</dbReference>
<keyword evidence="9" id="KW-1185">Reference proteome</keyword>
<dbReference type="InterPro" id="IPR002104">
    <property type="entry name" value="Integrase_catalytic"/>
</dbReference>
<protein>
    <submittedName>
        <fullName evidence="8">Tyrosine-type recombinase/integrase</fullName>
    </submittedName>
</protein>
<feature type="domain" description="Tyr recombinase" evidence="6">
    <location>
        <begin position="196"/>
        <end position="374"/>
    </location>
</feature>